<dbReference type="HOGENOM" id="CLU_023589_0_0_1"/>
<dbReference type="InterPro" id="IPR036063">
    <property type="entry name" value="Smr_dom_sf"/>
</dbReference>
<dbReference type="Pfam" id="PF26286">
    <property type="entry name" value="UBA_10"/>
    <property type="match status" value="1"/>
</dbReference>
<organism evidence="4 5">
    <name type="scientific">Capronia epimyces CBS 606.96</name>
    <dbReference type="NCBI Taxonomy" id="1182542"/>
    <lineage>
        <taxon>Eukaryota</taxon>
        <taxon>Fungi</taxon>
        <taxon>Dikarya</taxon>
        <taxon>Ascomycota</taxon>
        <taxon>Pezizomycotina</taxon>
        <taxon>Eurotiomycetes</taxon>
        <taxon>Chaetothyriomycetidae</taxon>
        <taxon>Chaetothyriales</taxon>
        <taxon>Herpotrichiellaceae</taxon>
        <taxon>Capronia</taxon>
    </lineage>
</organism>
<dbReference type="RefSeq" id="XP_007730655.1">
    <property type="nucleotide sequence ID" value="XM_007732465.1"/>
</dbReference>
<feature type="domain" description="Smr" evidence="2">
    <location>
        <begin position="434"/>
        <end position="520"/>
    </location>
</feature>
<evidence type="ECO:0000313" key="5">
    <source>
        <dbReference type="Proteomes" id="UP000019478"/>
    </source>
</evidence>
<dbReference type="PROSITE" id="PS51140">
    <property type="entry name" value="CUE"/>
    <property type="match status" value="1"/>
</dbReference>
<dbReference type="InterPro" id="IPR009060">
    <property type="entry name" value="UBA-like_sf"/>
</dbReference>
<sequence length="533" mass="58069">MDGSAPEIEKLRLAYCPPLDDALFYGIASDYDLPRDREILTRVLDSLKTSAIEQEDAEFDPSGTGGSRLINDATGTTRSSPEETVSNGVTSITTGLSDLRWQVSDNLGHDLEDSTSEQKTAWLQRLFPDIPERELTDVLGSHEGSLDKATDELLNLSFLRQEDEVFPAEETPVSKGIEAFAEESQVNRKGRKKRKTRRHDASGASSTRSVMQGPAPNPSNVWATMSDDVDYICSRTGVQPQIVRSVYHANGARLGPTIWALAKKEGTAYDSLTEVDLITELQIAEFQDEFEQVPKSQIYGLLILARHVPSAAYELLKTMTTSTESHSPGKLQVAAQYAPPNLKENEPLSSSTPSPWTTAKLGSSRVTAASYRLAAGQSFEQASAAYRRSKSDRLYGGVAAYHSEIGRERVRTAKALQAAEADSLVARQSSSTMLDLHGVSVQDAVRITATRVHEWWDSLGDAKYTTGGGGPLRAGFRIVTGVGSHSKNHAPKIGPAVSKMLIREGWKVEIGHGELIVKGKNRRSGDLSGKDVR</sequence>
<dbReference type="GeneID" id="19166455"/>
<dbReference type="Gene3D" id="3.30.1370.110">
    <property type="match status" value="1"/>
</dbReference>
<dbReference type="SUPFAM" id="SSF46934">
    <property type="entry name" value="UBA-like"/>
    <property type="match status" value="1"/>
</dbReference>
<dbReference type="AlphaFoldDB" id="W9Y9Q0"/>
<evidence type="ECO:0000259" key="2">
    <source>
        <dbReference type="PROSITE" id="PS50828"/>
    </source>
</evidence>
<dbReference type="SUPFAM" id="SSF160443">
    <property type="entry name" value="SMR domain-like"/>
    <property type="match status" value="1"/>
</dbReference>
<dbReference type="PANTHER" id="PTHR46535">
    <property type="entry name" value="NEDD4-BINDING PROTEIN 2"/>
    <property type="match status" value="1"/>
</dbReference>
<accession>W9Y9Q0</accession>
<dbReference type="Proteomes" id="UP000019478">
    <property type="component" value="Unassembled WGS sequence"/>
</dbReference>
<keyword evidence="5" id="KW-1185">Reference proteome</keyword>
<evidence type="ECO:0000259" key="3">
    <source>
        <dbReference type="PROSITE" id="PS51140"/>
    </source>
</evidence>
<reference evidence="4 5" key="1">
    <citation type="submission" date="2013-03" db="EMBL/GenBank/DDBJ databases">
        <title>The Genome Sequence of Capronia epimyces CBS 606.96.</title>
        <authorList>
            <consortium name="The Broad Institute Genomics Platform"/>
            <person name="Cuomo C."/>
            <person name="de Hoog S."/>
            <person name="Gorbushina A."/>
            <person name="Walker B."/>
            <person name="Young S.K."/>
            <person name="Zeng Q."/>
            <person name="Gargeya S."/>
            <person name="Fitzgerald M."/>
            <person name="Haas B."/>
            <person name="Abouelleil A."/>
            <person name="Allen A.W."/>
            <person name="Alvarado L."/>
            <person name="Arachchi H.M."/>
            <person name="Berlin A.M."/>
            <person name="Chapman S.B."/>
            <person name="Gainer-Dewar J."/>
            <person name="Goldberg J."/>
            <person name="Griggs A."/>
            <person name="Gujja S."/>
            <person name="Hansen M."/>
            <person name="Howarth C."/>
            <person name="Imamovic A."/>
            <person name="Ireland A."/>
            <person name="Larimer J."/>
            <person name="McCowan C."/>
            <person name="Murphy C."/>
            <person name="Pearson M."/>
            <person name="Poon T.W."/>
            <person name="Priest M."/>
            <person name="Roberts A."/>
            <person name="Saif S."/>
            <person name="Shea T."/>
            <person name="Sisk P."/>
            <person name="Sykes S."/>
            <person name="Wortman J."/>
            <person name="Nusbaum C."/>
            <person name="Birren B."/>
        </authorList>
    </citation>
    <scope>NUCLEOTIDE SEQUENCE [LARGE SCALE GENOMIC DNA]</scope>
    <source>
        <strain evidence="4 5">CBS 606.96</strain>
    </source>
</reference>
<evidence type="ECO:0000313" key="4">
    <source>
        <dbReference type="EMBL" id="EXJ89258.1"/>
    </source>
</evidence>
<evidence type="ECO:0008006" key="6">
    <source>
        <dbReference type="Google" id="ProtNLM"/>
    </source>
</evidence>
<protein>
    <recommendedName>
        <fullName evidence="6">Smr domain-containing protein</fullName>
    </recommendedName>
</protein>
<proteinExistence type="predicted"/>
<dbReference type="SMART" id="SM00463">
    <property type="entry name" value="SMR"/>
    <property type="match status" value="1"/>
</dbReference>
<name>W9Y9Q0_9EURO</name>
<dbReference type="InterPro" id="IPR058864">
    <property type="entry name" value="UBA_10"/>
</dbReference>
<dbReference type="PANTHER" id="PTHR46535:SF1">
    <property type="entry name" value="NEDD4-BINDING PROTEIN 2"/>
    <property type="match status" value="1"/>
</dbReference>
<evidence type="ECO:0000256" key="1">
    <source>
        <dbReference type="SAM" id="MobiDB-lite"/>
    </source>
</evidence>
<dbReference type="PROSITE" id="PS50828">
    <property type="entry name" value="SMR"/>
    <property type="match status" value="1"/>
</dbReference>
<comment type="caution">
    <text evidence="4">The sequence shown here is derived from an EMBL/GenBank/DDBJ whole genome shotgun (WGS) entry which is preliminary data.</text>
</comment>
<dbReference type="EMBL" id="AMGY01000002">
    <property type="protein sequence ID" value="EXJ89258.1"/>
    <property type="molecule type" value="Genomic_DNA"/>
</dbReference>
<dbReference type="GO" id="GO:0004519">
    <property type="term" value="F:endonuclease activity"/>
    <property type="evidence" value="ECO:0007669"/>
    <property type="project" value="TreeGrafter"/>
</dbReference>
<dbReference type="OrthoDB" id="443981at2759"/>
<gene>
    <name evidence="4" type="ORF">A1O3_02324</name>
</gene>
<feature type="compositionally biased region" description="Basic residues" evidence="1">
    <location>
        <begin position="188"/>
        <end position="198"/>
    </location>
</feature>
<dbReference type="InterPro" id="IPR052772">
    <property type="entry name" value="Endo/PolyKinase_Domain-Protein"/>
</dbReference>
<feature type="domain" description="CUE" evidence="3">
    <location>
        <begin position="115"/>
        <end position="158"/>
    </location>
</feature>
<feature type="region of interest" description="Disordered" evidence="1">
    <location>
        <begin position="182"/>
        <end position="218"/>
    </location>
</feature>
<dbReference type="GO" id="GO:0005634">
    <property type="term" value="C:nucleus"/>
    <property type="evidence" value="ECO:0007669"/>
    <property type="project" value="TreeGrafter"/>
</dbReference>
<dbReference type="InterPro" id="IPR003892">
    <property type="entry name" value="CUE"/>
</dbReference>
<dbReference type="SMART" id="SM00546">
    <property type="entry name" value="CUE"/>
    <property type="match status" value="2"/>
</dbReference>
<dbReference type="CDD" id="cd14279">
    <property type="entry name" value="CUE"/>
    <property type="match status" value="1"/>
</dbReference>
<dbReference type="GO" id="GO:0043130">
    <property type="term" value="F:ubiquitin binding"/>
    <property type="evidence" value="ECO:0007669"/>
    <property type="project" value="InterPro"/>
</dbReference>
<dbReference type="InterPro" id="IPR002625">
    <property type="entry name" value="Smr_dom"/>
</dbReference>
<dbReference type="eggNOG" id="KOG2401">
    <property type="taxonomic scope" value="Eukaryota"/>
</dbReference>
<dbReference type="STRING" id="1182542.W9Y9Q0"/>